<evidence type="ECO:0000256" key="9">
    <source>
        <dbReference type="SAM" id="Phobius"/>
    </source>
</evidence>
<keyword evidence="6 9" id="KW-1133">Transmembrane helix</keyword>
<evidence type="ECO:0000256" key="3">
    <source>
        <dbReference type="ARBA" id="ARBA00022475"/>
    </source>
</evidence>
<dbReference type="PRINTS" id="PR01650">
    <property type="entry name" value="SECETRNLCASE"/>
</dbReference>
<evidence type="ECO:0000256" key="2">
    <source>
        <dbReference type="ARBA" id="ARBA00022448"/>
    </source>
</evidence>
<sequence>MLDKIKLIIAAGLIAGGIVGFYYFEPETAFLYRLLGMLAAFIVSLVVVKQTIIGTAGWDFGRSAYVEIRKVVWPTRQETFQTTLIIFVMVLIIGLMLWLFDRVLLIGVQALTGQGG</sequence>
<protein>
    <submittedName>
        <fullName evidence="10">Protein translocase subunit SecE</fullName>
    </submittedName>
</protein>
<name>A0A3B1A696_9ZZZZ</name>
<dbReference type="Gene3D" id="1.20.5.1030">
    <property type="entry name" value="Preprotein translocase secy subunit"/>
    <property type="match status" value="1"/>
</dbReference>
<dbReference type="GO" id="GO:0043952">
    <property type="term" value="P:protein transport by the Sec complex"/>
    <property type="evidence" value="ECO:0007669"/>
    <property type="project" value="TreeGrafter"/>
</dbReference>
<dbReference type="InterPro" id="IPR005807">
    <property type="entry name" value="SecE_bac"/>
</dbReference>
<dbReference type="AlphaFoldDB" id="A0A3B1A696"/>
<dbReference type="Pfam" id="PF00584">
    <property type="entry name" value="SecE"/>
    <property type="match status" value="1"/>
</dbReference>
<reference evidence="10" key="1">
    <citation type="submission" date="2018-06" db="EMBL/GenBank/DDBJ databases">
        <authorList>
            <person name="Zhirakovskaya E."/>
        </authorList>
    </citation>
    <scope>NUCLEOTIDE SEQUENCE</scope>
</reference>
<comment type="subcellular location">
    <subcellularLocation>
        <location evidence="1">Membrane</location>
    </subcellularLocation>
</comment>
<gene>
    <name evidence="10" type="ORF">MNBD_GAMMA22-236</name>
</gene>
<dbReference type="InterPro" id="IPR038379">
    <property type="entry name" value="SecE_sf"/>
</dbReference>
<dbReference type="InterPro" id="IPR001901">
    <property type="entry name" value="Translocase_SecE/Sec61-g"/>
</dbReference>
<dbReference type="GO" id="GO:0006605">
    <property type="term" value="P:protein targeting"/>
    <property type="evidence" value="ECO:0007669"/>
    <property type="project" value="InterPro"/>
</dbReference>
<feature type="transmembrane region" description="Helical" evidence="9">
    <location>
        <begin position="79"/>
        <end position="100"/>
    </location>
</feature>
<keyword evidence="5" id="KW-0653">Protein transport</keyword>
<evidence type="ECO:0000256" key="6">
    <source>
        <dbReference type="ARBA" id="ARBA00022989"/>
    </source>
</evidence>
<evidence type="ECO:0000256" key="7">
    <source>
        <dbReference type="ARBA" id="ARBA00023010"/>
    </source>
</evidence>
<feature type="transmembrane region" description="Helical" evidence="9">
    <location>
        <begin position="7"/>
        <end position="24"/>
    </location>
</feature>
<dbReference type="PANTHER" id="PTHR33910">
    <property type="entry name" value="PROTEIN TRANSLOCASE SUBUNIT SECE"/>
    <property type="match status" value="1"/>
</dbReference>
<dbReference type="NCBIfam" id="TIGR00964">
    <property type="entry name" value="secE_bact"/>
    <property type="match status" value="1"/>
</dbReference>
<accession>A0A3B1A696</accession>
<keyword evidence="3" id="KW-1003">Cell membrane</keyword>
<evidence type="ECO:0000256" key="5">
    <source>
        <dbReference type="ARBA" id="ARBA00022927"/>
    </source>
</evidence>
<dbReference type="GO" id="GO:0009306">
    <property type="term" value="P:protein secretion"/>
    <property type="evidence" value="ECO:0007669"/>
    <property type="project" value="InterPro"/>
</dbReference>
<evidence type="ECO:0000313" key="10">
    <source>
        <dbReference type="EMBL" id="VAW95127.1"/>
    </source>
</evidence>
<dbReference type="EMBL" id="UOFS01000020">
    <property type="protein sequence ID" value="VAW95127.1"/>
    <property type="molecule type" value="Genomic_DNA"/>
</dbReference>
<evidence type="ECO:0000256" key="8">
    <source>
        <dbReference type="ARBA" id="ARBA00023136"/>
    </source>
</evidence>
<dbReference type="GO" id="GO:0006886">
    <property type="term" value="P:intracellular protein transport"/>
    <property type="evidence" value="ECO:0007669"/>
    <property type="project" value="InterPro"/>
</dbReference>
<keyword evidence="8 9" id="KW-0472">Membrane</keyword>
<dbReference type="PANTHER" id="PTHR33910:SF1">
    <property type="entry name" value="PROTEIN TRANSLOCASE SUBUNIT SECE"/>
    <property type="match status" value="1"/>
</dbReference>
<proteinExistence type="inferred from homology"/>
<dbReference type="GO" id="GO:0005886">
    <property type="term" value="C:plasma membrane"/>
    <property type="evidence" value="ECO:0007669"/>
    <property type="project" value="TreeGrafter"/>
</dbReference>
<evidence type="ECO:0000256" key="4">
    <source>
        <dbReference type="ARBA" id="ARBA00022692"/>
    </source>
</evidence>
<keyword evidence="7" id="KW-0811">Translocation</keyword>
<dbReference type="GO" id="GO:0008320">
    <property type="term" value="F:protein transmembrane transporter activity"/>
    <property type="evidence" value="ECO:0007669"/>
    <property type="project" value="InterPro"/>
</dbReference>
<keyword evidence="4 9" id="KW-0812">Transmembrane</keyword>
<evidence type="ECO:0000256" key="1">
    <source>
        <dbReference type="ARBA" id="ARBA00004370"/>
    </source>
</evidence>
<feature type="transmembrane region" description="Helical" evidence="9">
    <location>
        <begin position="30"/>
        <end position="48"/>
    </location>
</feature>
<organism evidence="10">
    <name type="scientific">hydrothermal vent metagenome</name>
    <dbReference type="NCBI Taxonomy" id="652676"/>
    <lineage>
        <taxon>unclassified sequences</taxon>
        <taxon>metagenomes</taxon>
        <taxon>ecological metagenomes</taxon>
    </lineage>
</organism>
<dbReference type="HAMAP" id="MF_00422">
    <property type="entry name" value="SecE"/>
    <property type="match status" value="1"/>
</dbReference>
<keyword evidence="2" id="KW-0813">Transport</keyword>